<feature type="compositionally biased region" description="Acidic residues" evidence="2">
    <location>
        <begin position="134"/>
        <end position="169"/>
    </location>
</feature>
<dbReference type="SUPFAM" id="SSF49764">
    <property type="entry name" value="HSP20-like chaperones"/>
    <property type="match status" value="1"/>
</dbReference>
<dbReference type="Gene3D" id="2.60.40.790">
    <property type="match status" value="1"/>
</dbReference>
<evidence type="ECO:0000256" key="2">
    <source>
        <dbReference type="SAM" id="MobiDB-lite"/>
    </source>
</evidence>
<dbReference type="EMBL" id="BAAADV010000003">
    <property type="protein sequence ID" value="GAA0672515.1"/>
    <property type="molecule type" value="Genomic_DNA"/>
</dbReference>
<organism evidence="4 5">
    <name type="scientific">Natronoarchaeum mannanilyticum</name>
    <dbReference type="NCBI Taxonomy" id="926360"/>
    <lineage>
        <taxon>Archaea</taxon>
        <taxon>Methanobacteriati</taxon>
        <taxon>Methanobacteriota</taxon>
        <taxon>Stenosarchaea group</taxon>
        <taxon>Halobacteria</taxon>
        <taxon>Halobacteriales</taxon>
        <taxon>Natronoarchaeaceae</taxon>
    </lineage>
</organism>
<comment type="similarity">
    <text evidence="1">Belongs to the small heat shock protein (HSP20) family.</text>
</comment>
<reference evidence="4 5" key="1">
    <citation type="journal article" date="2019" name="Int. J. Syst. Evol. Microbiol.">
        <title>The Global Catalogue of Microorganisms (GCM) 10K type strain sequencing project: providing services to taxonomists for standard genome sequencing and annotation.</title>
        <authorList>
            <consortium name="The Broad Institute Genomics Platform"/>
            <consortium name="The Broad Institute Genome Sequencing Center for Infectious Disease"/>
            <person name="Wu L."/>
            <person name="Ma J."/>
        </authorList>
    </citation>
    <scope>NUCLEOTIDE SEQUENCE [LARGE SCALE GENOMIC DNA]</scope>
    <source>
        <strain evidence="4 5">JCM 16328</strain>
    </source>
</reference>
<dbReference type="Proteomes" id="UP001500420">
    <property type="component" value="Unassembled WGS sequence"/>
</dbReference>
<dbReference type="PROSITE" id="PS01031">
    <property type="entry name" value="SHSP"/>
    <property type="match status" value="1"/>
</dbReference>
<keyword evidence="5" id="KW-1185">Reference proteome</keyword>
<comment type="caution">
    <text evidence="4">The sequence shown here is derived from an EMBL/GenBank/DDBJ whole genome shotgun (WGS) entry which is preliminary data.</text>
</comment>
<accession>A0AAV3TA64</accession>
<protein>
    <recommendedName>
        <fullName evidence="3">SHSP domain-containing protein</fullName>
    </recommendedName>
</protein>
<evidence type="ECO:0000259" key="3">
    <source>
        <dbReference type="PROSITE" id="PS01031"/>
    </source>
</evidence>
<dbReference type="RefSeq" id="WP_343773765.1">
    <property type="nucleotide sequence ID" value="NZ_BAAADV010000003.1"/>
</dbReference>
<feature type="domain" description="SHSP" evidence="3">
    <location>
        <begin position="24"/>
        <end position="139"/>
    </location>
</feature>
<evidence type="ECO:0000256" key="1">
    <source>
        <dbReference type="PROSITE-ProRule" id="PRU00285"/>
    </source>
</evidence>
<dbReference type="AlphaFoldDB" id="A0AAV3TA64"/>
<gene>
    <name evidence="4" type="ORF">GCM10009020_19050</name>
</gene>
<proteinExistence type="inferred from homology"/>
<dbReference type="InterPro" id="IPR008978">
    <property type="entry name" value="HSP20-like_chaperone"/>
</dbReference>
<evidence type="ECO:0000313" key="5">
    <source>
        <dbReference type="Proteomes" id="UP001500420"/>
    </source>
</evidence>
<feature type="region of interest" description="Disordered" evidence="2">
    <location>
        <begin position="128"/>
        <end position="169"/>
    </location>
</feature>
<dbReference type="CDD" id="cd00298">
    <property type="entry name" value="ACD_sHsps_p23-like"/>
    <property type="match status" value="1"/>
</dbReference>
<evidence type="ECO:0000313" key="4">
    <source>
        <dbReference type="EMBL" id="GAA0672515.1"/>
    </source>
</evidence>
<name>A0AAV3TA64_9EURY</name>
<sequence length="169" mass="17819">MTLREIGRSVGGRVLRRIGRVAGSVQERRAIPVDLLESDDALLAVFDAAGATGSDVQVRFSRGAVHVRIDRFRDPHEDFEMRFPGRGLSLDGKVEIPDDVTVDAEAATATLTDAGTLEVLLPKVDADAASADTADAEDTADADAEPIDAPDAESVDASDSESLDVESDA</sequence>
<dbReference type="InterPro" id="IPR002068">
    <property type="entry name" value="A-crystallin/Hsp20_dom"/>
</dbReference>